<dbReference type="NCBIfam" id="TIGR04057">
    <property type="entry name" value="SusC_RagA_signa"/>
    <property type="match status" value="1"/>
</dbReference>
<dbReference type="PROSITE" id="PS52016">
    <property type="entry name" value="TONB_DEPENDENT_REC_3"/>
    <property type="match status" value="1"/>
</dbReference>
<dbReference type="Pfam" id="PF07715">
    <property type="entry name" value="Plug"/>
    <property type="match status" value="1"/>
</dbReference>
<evidence type="ECO:0000256" key="9">
    <source>
        <dbReference type="ARBA" id="ARBA00023237"/>
    </source>
</evidence>
<dbReference type="InterPro" id="IPR000531">
    <property type="entry name" value="Beta-barrel_TonB"/>
</dbReference>
<evidence type="ECO:0000256" key="8">
    <source>
        <dbReference type="ARBA" id="ARBA00023136"/>
    </source>
</evidence>
<dbReference type="Pfam" id="PF00593">
    <property type="entry name" value="TonB_dep_Rec_b-barrel"/>
    <property type="match status" value="1"/>
</dbReference>
<dbReference type="NCBIfam" id="TIGR04056">
    <property type="entry name" value="OMP_RagA_SusC"/>
    <property type="match status" value="1"/>
</dbReference>
<evidence type="ECO:0000313" key="13">
    <source>
        <dbReference type="EMBL" id="TKC57125.1"/>
    </source>
</evidence>
<evidence type="ECO:0000259" key="12">
    <source>
        <dbReference type="SMART" id="SM00965"/>
    </source>
</evidence>
<proteinExistence type="inferred from homology"/>
<keyword evidence="2 10" id="KW-0813">Transport</keyword>
<evidence type="ECO:0000256" key="6">
    <source>
        <dbReference type="ARBA" id="ARBA00023004"/>
    </source>
</evidence>
<evidence type="ECO:0000313" key="14">
    <source>
        <dbReference type="Proteomes" id="UP000309594"/>
    </source>
</evidence>
<accession>A0A4U1G0W8</accession>
<dbReference type="SUPFAM" id="SSF56935">
    <property type="entry name" value="Porins"/>
    <property type="match status" value="1"/>
</dbReference>
<reference evidence="13 14" key="1">
    <citation type="submission" date="2019-04" db="EMBL/GenBank/DDBJ databases">
        <title>Pedobacter sp. RP-1-16 sp. nov., isolated from Arctic soil.</title>
        <authorList>
            <person name="Dahal R.H."/>
            <person name="Kim D.-U."/>
        </authorList>
    </citation>
    <scope>NUCLEOTIDE SEQUENCE [LARGE SCALE GENOMIC DNA]</scope>
    <source>
        <strain evidence="13 14">RP-1-16</strain>
    </source>
</reference>
<evidence type="ECO:0000256" key="5">
    <source>
        <dbReference type="ARBA" id="ARBA00022692"/>
    </source>
</evidence>
<feature type="domain" description="Secretin/TonB short N-terminal" evidence="12">
    <location>
        <begin position="81"/>
        <end position="131"/>
    </location>
</feature>
<keyword evidence="9 10" id="KW-0998">Cell outer membrane</keyword>
<dbReference type="InterPro" id="IPR037066">
    <property type="entry name" value="Plug_dom_sf"/>
</dbReference>
<dbReference type="Gene3D" id="2.60.40.1120">
    <property type="entry name" value="Carboxypeptidase-like, regulatory domain"/>
    <property type="match status" value="1"/>
</dbReference>
<keyword evidence="6" id="KW-0408">Iron</keyword>
<dbReference type="InterPro" id="IPR039426">
    <property type="entry name" value="TonB-dep_rcpt-like"/>
</dbReference>
<evidence type="ECO:0000256" key="11">
    <source>
        <dbReference type="RuleBase" id="RU003357"/>
    </source>
</evidence>
<dbReference type="GO" id="GO:0009279">
    <property type="term" value="C:cell outer membrane"/>
    <property type="evidence" value="ECO:0007669"/>
    <property type="project" value="UniProtKB-SubCell"/>
</dbReference>
<organism evidence="13 14">
    <name type="scientific">Pedobacter hiemivivus</name>
    <dbReference type="NCBI Taxonomy" id="2530454"/>
    <lineage>
        <taxon>Bacteria</taxon>
        <taxon>Pseudomonadati</taxon>
        <taxon>Bacteroidota</taxon>
        <taxon>Sphingobacteriia</taxon>
        <taxon>Sphingobacteriales</taxon>
        <taxon>Sphingobacteriaceae</taxon>
        <taxon>Pedobacter</taxon>
    </lineage>
</organism>
<name>A0A4U1G0W8_9SPHI</name>
<dbReference type="Pfam" id="PF13715">
    <property type="entry name" value="CarbopepD_reg_2"/>
    <property type="match status" value="1"/>
</dbReference>
<keyword evidence="4" id="KW-0406">Ion transport</keyword>
<evidence type="ECO:0000256" key="4">
    <source>
        <dbReference type="ARBA" id="ARBA00022496"/>
    </source>
</evidence>
<comment type="similarity">
    <text evidence="10 11">Belongs to the TonB-dependent receptor family.</text>
</comment>
<dbReference type="AlphaFoldDB" id="A0A4U1G0W8"/>
<dbReference type="Gene3D" id="2.40.170.20">
    <property type="entry name" value="TonB-dependent receptor, beta-barrel domain"/>
    <property type="match status" value="1"/>
</dbReference>
<dbReference type="InterPro" id="IPR023997">
    <property type="entry name" value="TonB-dep_OMP_SusC/RagA_CS"/>
</dbReference>
<dbReference type="Gene3D" id="3.55.50.30">
    <property type="match status" value="1"/>
</dbReference>
<keyword evidence="7 11" id="KW-0798">TonB box</keyword>
<dbReference type="SUPFAM" id="SSF49464">
    <property type="entry name" value="Carboxypeptidase regulatory domain-like"/>
    <property type="match status" value="1"/>
</dbReference>
<evidence type="ECO:0000256" key="3">
    <source>
        <dbReference type="ARBA" id="ARBA00022452"/>
    </source>
</evidence>
<comment type="subcellular location">
    <subcellularLocation>
        <location evidence="1 10">Cell outer membrane</location>
        <topology evidence="1 10">Multi-pass membrane protein</topology>
    </subcellularLocation>
</comment>
<evidence type="ECO:0000256" key="2">
    <source>
        <dbReference type="ARBA" id="ARBA00022448"/>
    </source>
</evidence>
<dbReference type="GO" id="GO:0006826">
    <property type="term" value="P:iron ion transport"/>
    <property type="evidence" value="ECO:0007669"/>
    <property type="project" value="UniProtKB-KW"/>
</dbReference>
<dbReference type="InterPro" id="IPR008969">
    <property type="entry name" value="CarboxyPept-like_regulatory"/>
</dbReference>
<keyword evidence="3 10" id="KW-1134">Transmembrane beta strand</keyword>
<dbReference type="InterPro" id="IPR012910">
    <property type="entry name" value="Plug_dom"/>
</dbReference>
<evidence type="ECO:0000256" key="1">
    <source>
        <dbReference type="ARBA" id="ARBA00004571"/>
    </source>
</evidence>
<keyword evidence="4" id="KW-0410">Iron transport</keyword>
<dbReference type="SMART" id="SM00965">
    <property type="entry name" value="STN"/>
    <property type="match status" value="1"/>
</dbReference>
<dbReference type="EMBL" id="SWDX01000010">
    <property type="protein sequence ID" value="TKC57125.1"/>
    <property type="molecule type" value="Genomic_DNA"/>
</dbReference>
<comment type="caution">
    <text evidence="13">The sequence shown here is derived from an EMBL/GenBank/DDBJ whole genome shotgun (WGS) entry which is preliminary data.</text>
</comment>
<evidence type="ECO:0000256" key="10">
    <source>
        <dbReference type="PROSITE-ProRule" id="PRU01360"/>
    </source>
</evidence>
<dbReference type="InterPro" id="IPR036942">
    <property type="entry name" value="Beta-barrel_TonB_sf"/>
</dbReference>
<dbReference type="Proteomes" id="UP000309594">
    <property type="component" value="Unassembled WGS sequence"/>
</dbReference>
<protein>
    <submittedName>
        <fullName evidence="13">SusC/RagA family TonB-linked outer membrane protein</fullName>
    </submittedName>
</protein>
<dbReference type="Gene3D" id="2.170.130.10">
    <property type="entry name" value="TonB-dependent receptor, plug domain"/>
    <property type="match status" value="1"/>
</dbReference>
<keyword evidence="5 10" id="KW-0812">Transmembrane</keyword>
<sequence length="1143" mass="125257">MYKNFTRKLCMPKACKVRSFDLSLIYPKGLNLILAMKITILLLIVIVFQVSASTFAQKVTINQKNMQLEQVFRLIRAQSGYKILIDVDLLKSTSTISLNIRNYSAEEAVAAALKNQNLEYELRDKLILIKAREKGFFEQLISTIQATEVWGKVLDENDQPLIGATITIKGNNRSVKTDQRGIFHLLNIAEDDRLVISYIGYRTQELKASEIKTPLLIKMEVTSSDLDQIQITAYGSTTKRLATGNSTTITAAEIAKNPSRNVLEVIQGQVPGLFVQQMSGLPGSPFNLKIRGQQNISNSYRVSPLIIVDGVSLPSGALPLNQLGPARENLNVELTGGNPLDYIDPSTIESVTVLKDADATSIYGSRGAYGVILIKTKKGKAGSPKLNVSATSGLTMRGSSPKLLNTEQYIMLRTEAYKNDGVTITSAPNFADINGPNANRYIDFQKELAGNHASVNKIDATYSGGTSDISFLIGGNYRKQTSIQIGKGSVRDGGLNFNINNSVKDNKFNISLSGSFLSTTDDAVPYDFSQGNAYTSAPNSGPLFLADGSLNWVDYADLGNPAAAKNIIFKNITNNLLSTLSLKYAPVKGLSINTQIGYNYINSKAIKALPSSYFQPGTAFKTSSTLNFYTIRNITFEPNVSYQTALGKKGELNVQAGGTLENQLTYSSSITGNDFISDAMLYNPTFADKLTPGTNPQANIVTTYNQSPNKYLGYFGIIRYVWDNKYVLNLTGRRDGSTKFGENYQFGQFGSIGFTYIFSTEKWFKSLLPIISFAKLKASTGTSGGDAVASYSYITTYSSGVSYQGSLGLQADNLENKNLHWELNRKTDIGILTEFFDGRITLDATYYNTKTSEQLLNQRLPSVTGFTTRNMNLPAIVKNYGWEFDLTSKNLTGKHFSWTTRFNLTLPKNKLVSYPGLGTTIIDFDRVIGKSINGIRLYQYAGVDPETGLYNFIDRNGVKSAFTPPPFGTNALDINLDKTEFIDLSPKFYGGLSNSFSYKNISLDVVFTFTSRMGKSFLGSSQYPPGVGYVNTTTAALERWQNKGDIATVQRAGAGPYAYYAQTNFLLGTGAYEKAIYARLSSLNLSYTLPAAIAKRLRLGSLTVFAQGSNLLTISKYGDLDPENLGAGMAPLRNFSGGLRVSL</sequence>
<dbReference type="InterPro" id="IPR023996">
    <property type="entry name" value="TonB-dep_OMP_SusC/RagA"/>
</dbReference>
<gene>
    <name evidence="13" type="ORF">FBD94_21060</name>
</gene>
<evidence type="ECO:0000256" key="7">
    <source>
        <dbReference type="ARBA" id="ARBA00023077"/>
    </source>
</evidence>
<keyword evidence="8 10" id="KW-0472">Membrane</keyword>
<dbReference type="InterPro" id="IPR011662">
    <property type="entry name" value="Secretin/TonB_short_N"/>
</dbReference>